<dbReference type="GO" id="GO:0008408">
    <property type="term" value="F:3'-5' exonuclease activity"/>
    <property type="evidence" value="ECO:0007669"/>
    <property type="project" value="TreeGrafter"/>
</dbReference>
<evidence type="ECO:0000256" key="1">
    <source>
        <dbReference type="ARBA" id="ARBA00022722"/>
    </source>
</evidence>
<keyword evidence="4" id="KW-0472">Membrane</keyword>
<dbReference type="SMART" id="SM00479">
    <property type="entry name" value="EXOIII"/>
    <property type="match status" value="1"/>
</dbReference>
<evidence type="ECO:0000313" key="6">
    <source>
        <dbReference type="EMBL" id="ALI99383.1"/>
    </source>
</evidence>
<sequence length="236" mass="27663">MQDHLLFIDIESSGLPQNWDVPYSDEENWPHTVQVAWFVYTKDGQLVKSENHYIRPDGFEVKPSSIEVHHLTPEFLQSNGKSRGEVLLLLQEELQRYSPMVIGHFMQFDYHVLSADFYREGLPNPFESLPIFCTMIASSDLTHLPRKKYLRLGELYSHLFHKSLEDQHNAVVDARATAESYFELRKRRVVTQSSIALQQKKRYTTDKQTQIKRSFPLWLLAAMGAILFIVLLFYWL</sequence>
<dbReference type="AlphaFoldDB" id="A0A0P0C2Z4"/>
<dbReference type="PATRIC" id="fig|512763.3.peg.2398"/>
<keyword evidence="2" id="KW-0378">Hydrolase</keyword>
<dbReference type="GO" id="GO:0006259">
    <property type="term" value="P:DNA metabolic process"/>
    <property type="evidence" value="ECO:0007669"/>
    <property type="project" value="UniProtKB-ARBA"/>
</dbReference>
<evidence type="ECO:0000259" key="5">
    <source>
        <dbReference type="SMART" id="SM00479"/>
    </source>
</evidence>
<dbReference type="KEGG" id="rti:DC20_10905"/>
<dbReference type="STRING" id="512763.DC20_10905"/>
<dbReference type="InterPro" id="IPR012337">
    <property type="entry name" value="RNaseH-like_sf"/>
</dbReference>
<accession>A0A0P0C2Z4</accession>
<gene>
    <name evidence="6" type="ORF">DC20_10905</name>
</gene>
<evidence type="ECO:0000256" key="3">
    <source>
        <dbReference type="ARBA" id="ARBA00022839"/>
    </source>
</evidence>
<dbReference type="InterPro" id="IPR013520">
    <property type="entry name" value="Ribonucl_H"/>
</dbReference>
<proteinExistence type="predicted"/>
<dbReference type="InterPro" id="IPR036397">
    <property type="entry name" value="RNaseH_sf"/>
</dbReference>
<keyword evidence="4" id="KW-0812">Transmembrane</keyword>
<name>A0A0P0C2Z4_9BACT</name>
<dbReference type="EMBL" id="CP012643">
    <property type="protein sequence ID" value="ALI99383.1"/>
    <property type="molecule type" value="Genomic_DNA"/>
</dbReference>
<dbReference type="GO" id="GO:0003676">
    <property type="term" value="F:nucleic acid binding"/>
    <property type="evidence" value="ECO:0007669"/>
    <property type="project" value="InterPro"/>
</dbReference>
<organism evidence="6 7">
    <name type="scientific">Rufibacter tibetensis</name>
    <dbReference type="NCBI Taxonomy" id="512763"/>
    <lineage>
        <taxon>Bacteria</taxon>
        <taxon>Pseudomonadati</taxon>
        <taxon>Bacteroidota</taxon>
        <taxon>Cytophagia</taxon>
        <taxon>Cytophagales</taxon>
        <taxon>Hymenobacteraceae</taxon>
        <taxon>Rufibacter</taxon>
    </lineage>
</organism>
<feature type="domain" description="Exonuclease" evidence="5">
    <location>
        <begin position="4"/>
        <end position="190"/>
    </location>
</feature>
<dbReference type="RefSeq" id="WP_062543856.1">
    <property type="nucleotide sequence ID" value="NZ_CP012643.1"/>
</dbReference>
<dbReference type="SUPFAM" id="SSF53098">
    <property type="entry name" value="Ribonuclease H-like"/>
    <property type="match status" value="1"/>
</dbReference>
<evidence type="ECO:0000256" key="2">
    <source>
        <dbReference type="ARBA" id="ARBA00022801"/>
    </source>
</evidence>
<keyword evidence="7" id="KW-1185">Reference proteome</keyword>
<dbReference type="OrthoDB" id="9804290at2"/>
<dbReference type="PANTHER" id="PTHR30231:SF4">
    <property type="entry name" value="PROTEIN NEN2"/>
    <property type="match status" value="1"/>
</dbReference>
<reference evidence="6 7" key="1">
    <citation type="submission" date="2015-08" db="EMBL/GenBank/DDBJ databases">
        <title>Complete genome sequence of Rufibacter tibetensis strain 1351t, a radiation-resistant bacterium from tibet plateau.</title>
        <authorList>
            <person name="Dai J."/>
        </authorList>
    </citation>
    <scope>NUCLEOTIDE SEQUENCE [LARGE SCALE GENOMIC DNA]</scope>
    <source>
        <strain evidence="6 7">1351</strain>
    </source>
</reference>
<protein>
    <recommendedName>
        <fullName evidence="5">Exonuclease domain-containing protein</fullName>
    </recommendedName>
</protein>
<dbReference type="Gene3D" id="3.30.420.10">
    <property type="entry name" value="Ribonuclease H-like superfamily/Ribonuclease H"/>
    <property type="match status" value="1"/>
</dbReference>
<keyword evidence="1" id="KW-0540">Nuclease</keyword>
<evidence type="ECO:0000256" key="4">
    <source>
        <dbReference type="SAM" id="Phobius"/>
    </source>
</evidence>
<feature type="transmembrane region" description="Helical" evidence="4">
    <location>
        <begin position="217"/>
        <end position="235"/>
    </location>
</feature>
<dbReference type="PANTHER" id="PTHR30231">
    <property type="entry name" value="DNA POLYMERASE III SUBUNIT EPSILON"/>
    <property type="match status" value="1"/>
</dbReference>
<dbReference type="Proteomes" id="UP000061382">
    <property type="component" value="Chromosome"/>
</dbReference>
<evidence type="ECO:0000313" key="7">
    <source>
        <dbReference type="Proteomes" id="UP000061382"/>
    </source>
</evidence>
<keyword evidence="3" id="KW-0269">Exonuclease</keyword>
<dbReference type="CDD" id="cd06127">
    <property type="entry name" value="DEDDh"/>
    <property type="match status" value="1"/>
</dbReference>
<keyword evidence="4" id="KW-1133">Transmembrane helix</keyword>
<dbReference type="Pfam" id="PF00929">
    <property type="entry name" value="RNase_T"/>
    <property type="match status" value="1"/>
</dbReference>